<keyword evidence="3" id="KW-1185">Reference proteome</keyword>
<protein>
    <submittedName>
        <fullName evidence="2">Uncharacterized protein</fullName>
    </submittedName>
</protein>
<sequence>MHLLLLCLVSLLPLLNASFLGCGGGALLQSTKLDVERYVQFRSSGCGGSSYGYGFQQASYPTGYGYGYRQTSYSPAYGYGYRQVSYPPSYGYGYGYQQQGSYATSYGSFSSYPPGQISGYILRAVGPAQATGYAVAGGYTGGMRHLT</sequence>
<proteinExistence type="predicted"/>
<organism evidence="2 3">
    <name type="scientific">Ancylostoma ceylanicum</name>
    <dbReference type="NCBI Taxonomy" id="53326"/>
    <lineage>
        <taxon>Eukaryota</taxon>
        <taxon>Metazoa</taxon>
        <taxon>Ecdysozoa</taxon>
        <taxon>Nematoda</taxon>
        <taxon>Chromadorea</taxon>
        <taxon>Rhabditida</taxon>
        <taxon>Rhabditina</taxon>
        <taxon>Rhabditomorpha</taxon>
        <taxon>Strongyloidea</taxon>
        <taxon>Ancylostomatidae</taxon>
        <taxon>Ancylostomatinae</taxon>
        <taxon>Ancylostoma</taxon>
    </lineage>
</organism>
<reference evidence="2 3" key="1">
    <citation type="submission" date="2013-05" db="EMBL/GenBank/DDBJ databases">
        <title>Draft genome of the parasitic nematode Anyclostoma ceylanicum.</title>
        <authorList>
            <person name="Mitreva M."/>
        </authorList>
    </citation>
    <scope>NUCLEOTIDE SEQUENCE [LARGE SCALE GENOMIC DNA]</scope>
</reference>
<dbReference type="Proteomes" id="UP000054495">
    <property type="component" value="Unassembled WGS sequence"/>
</dbReference>
<keyword evidence="1" id="KW-0732">Signal</keyword>
<dbReference type="AlphaFoldDB" id="A0A0D6LDN7"/>
<gene>
    <name evidence="2" type="ORF">ANCCEY_12879</name>
</gene>
<feature type="signal peptide" evidence="1">
    <location>
        <begin position="1"/>
        <end position="17"/>
    </location>
</feature>
<dbReference type="EMBL" id="KE125518">
    <property type="protein sequence ID" value="EPB68031.1"/>
    <property type="molecule type" value="Genomic_DNA"/>
</dbReference>
<evidence type="ECO:0000313" key="2">
    <source>
        <dbReference type="EMBL" id="EPB68031.1"/>
    </source>
</evidence>
<evidence type="ECO:0000256" key="1">
    <source>
        <dbReference type="SAM" id="SignalP"/>
    </source>
</evidence>
<evidence type="ECO:0000313" key="3">
    <source>
        <dbReference type="Proteomes" id="UP000054495"/>
    </source>
</evidence>
<feature type="chain" id="PRO_5002306861" evidence="1">
    <location>
        <begin position="18"/>
        <end position="147"/>
    </location>
</feature>
<name>A0A0D6LDN7_9BILA</name>
<accession>A0A0D6LDN7</accession>